<gene>
    <name evidence="6" type="ORF">ACEWY4_015205</name>
</gene>
<reference evidence="6 7" key="1">
    <citation type="submission" date="2024-09" db="EMBL/GenBank/DDBJ databases">
        <title>A chromosome-level genome assembly of Gray's grenadier anchovy, Coilia grayii.</title>
        <authorList>
            <person name="Fu Z."/>
        </authorList>
    </citation>
    <scope>NUCLEOTIDE SEQUENCE [LARGE SCALE GENOMIC DNA]</scope>
    <source>
        <strain evidence="6">G4</strain>
        <tissue evidence="6">Muscle</tissue>
    </source>
</reference>
<dbReference type="Pfam" id="PF11952">
    <property type="entry name" value="XTBD"/>
    <property type="match status" value="1"/>
</dbReference>
<dbReference type="Pfam" id="PF26535">
    <property type="entry name" value="DSRM_CARF"/>
    <property type="match status" value="1"/>
</dbReference>
<dbReference type="GO" id="GO:0005654">
    <property type="term" value="C:nucleoplasm"/>
    <property type="evidence" value="ECO:0007669"/>
    <property type="project" value="UniProtKB-SubCell"/>
</dbReference>
<dbReference type="AlphaFoldDB" id="A0ABD1JNI6"/>
<organism evidence="6 7">
    <name type="scientific">Coilia grayii</name>
    <name type="common">Gray's grenadier anchovy</name>
    <dbReference type="NCBI Taxonomy" id="363190"/>
    <lineage>
        <taxon>Eukaryota</taxon>
        <taxon>Metazoa</taxon>
        <taxon>Chordata</taxon>
        <taxon>Craniata</taxon>
        <taxon>Vertebrata</taxon>
        <taxon>Euteleostomi</taxon>
        <taxon>Actinopterygii</taxon>
        <taxon>Neopterygii</taxon>
        <taxon>Teleostei</taxon>
        <taxon>Clupei</taxon>
        <taxon>Clupeiformes</taxon>
        <taxon>Clupeoidei</taxon>
        <taxon>Engraulidae</taxon>
        <taxon>Coilinae</taxon>
        <taxon>Coilia</taxon>
    </lineage>
</organism>
<keyword evidence="3" id="KW-0539">Nucleus</keyword>
<sequence length="315" mass="34975">MAEEGPGDDIVAEYLGQNRHLVQWVESLRGICETNKQWFARREFLLRNMEAFPTIEPGVSSPSLDKLISLSMVWANHVFLGCRYPQPVMEKIKEMGEGIKVRDAPVRTTRDEIMAKLRRPAPSDGNSDSGIKKSKPSSEDSDNKGTPKPSGAPPKWGPAPDAPATHQPFFNRLYKAVAWKLVSEGGFGGPNLDHYEVLRSCVETSKASLTCVFVPLKDIPDLPASRAQREGQVCELRCQTVYLGTGYGRDDAAARAMAAKEALKAFQGRKVMVKIYRRRFQGRDVEDMVLVDDQTRGSTFPPALSYPFQPEQSGS</sequence>
<evidence type="ECO:0000256" key="4">
    <source>
        <dbReference type="SAM" id="MobiDB-lite"/>
    </source>
</evidence>
<evidence type="ECO:0000256" key="3">
    <source>
        <dbReference type="ARBA" id="ARBA00023242"/>
    </source>
</evidence>
<comment type="caution">
    <text evidence="6">The sequence shown here is derived from an EMBL/GenBank/DDBJ whole genome shotgun (WGS) entry which is preliminary data.</text>
</comment>
<feature type="region of interest" description="Disordered" evidence="4">
    <location>
        <begin position="116"/>
        <end position="163"/>
    </location>
</feature>
<dbReference type="PANTHER" id="PTHR16148">
    <property type="entry name" value="NF-KAPPA-B-REPRESSING FACTOR-RELATED"/>
    <property type="match status" value="1"/>
</dbReference>
<dbReference type="PANTHER" id="PTHR16148:SF11">
    <property type="entry name" value="CDKN2A-INTERACTING PROTEIN"/>
    <property type="match status" value="1"/>
</dbReference>
<protein>
    <recommendedName>
        <fullName evidence="5">XRN2-binding (XTBD) domain-containing protein</fullName>
    </recommendedName>
</protein>
<feature type="compositionally biased region" description="Pro residues" evidence="4">
    <location>
        <begin position="150"/>
        <end position="161"/>
    </location>
</feature>
<comment type="subcellular location">
    <subcellularLocation>
        <location evidence="1">Nucleus</location>
        <location evidence="1">Nucleoplasm</location>
    </subcellularLocation>
</comment>
<evidence type="ECO:0000256" key="2">
    <source>
        <dbReference type="ARBA" id="ARBA00010053"/>
    </source>
</evidence>
<keyword evidence="7" id="KW-1185">Reference proteome</keyword>
<feature type="compositionally biased region" description="Basic and acidic residues" evidence="4">
    <location>
        <begin position="136"/>
        <end position="145"/>
    </location>
</feature>
<dbReference type="InterPro" id="IPR058828">
    <property type="entry name" value="DSRM_CARF/NKRF"/>
</dbReference>
<accession>A0ABD1JNI6</accession>
<proteinExistence type="inferred from homology"/>
<dbReference type="PROSITE" id="PS51827">
    <property type="entry name" value="XTBD"/>
    <property type="match status" value="1"/>
</dbReference>
<name>A0ABD1JNI6_9TELE</name>
<comment type="similarity">
    <text evidence="2">Belongs to the CARF family.</text>
</comment>
<dbReference type="InterPro" id="IPR021859">
    <property type="entry name" value="XTBD"/>
</dbReference>
<evidence type="ECO:0000259" key="5">
    <source>
        <dbReference type="PROSITE" id="PS51827"/>
    </source>
</evidence>
<evidence type="ECO:0000313" key="7">
    <source>
        <dbReference type="Proteomes" id="UP001591681"/>
    </source>
</evidence>
<dbReference type="Proteomes" id="UP001591681">
    <property type="component" value="Unassembled WGS sequence"/>
</dbReference>
<dbReference type="EMBL" id="JBHFQA010000013">
    <property type="protein sequence ID" value="KAL2088306.1"/>
    <property type="molecule type" value="Genomic_DNA"/>
</dbReference>
<feature type="domain" description="XRN2-binding (XTBD)" evidence="5">
    <location>
        <begin position="25"/>
        <end position="125"/>
    </location>
</feature>
<evidence type="ECO:0000256" key="1">
    <source>
        <dbReference type="ARBA" id="ARBA00004642"/>
    </source>
</evidence>
<evidence type="ECO:0000313" key="6">
    <source>
        <dbReference type="EMBL" id="KAL2088306.1"/>
    </source>
</evidence>